<evidence type="ECO:0000313" key="7">
    <source>
        <dbReference type="EMBL" id="TDC95296.1"/>
    </source>
</evidence>
<dbReference type="PRINTS" id="PR00111">
    <property type="entry name" value="ABHYDROLASE"/>
</dbReference>
<dbReference type="EMBL" id="SMKO01000173">
    <property type="protein sequence ID" value="TDC95296.1"/>
    <property type="molecule type" value="Genomic_DNA"/>
</dbReference>
<dbReference type="SMART" id="SM00862">
    <property type="entry name" value="Trans_reg_C"/>
    <property type="match status" value="1"/>
</dbReference>
<dbReference type="PANTHER" id="PTHR35807">
    <property type="entry name" value="TRANSCRIPTIONAL REGULATOR REDD-RELATED"/>
    <property type="match status" value="1"/>
</dbReference>
<evidence type="ECO:0000256" key="3">
    <source>
        <dbReference type="ARBA" id="ARBA00023125"/>
    </source>
</evidence>
<dbReference type="SUPFAM" id="SSF53474">
    <property type="entry name" value="alpha/beta-Hydrolases"/>
    <property type="match status" value="1"/>
</dbReference>
<dbReference type="Gene3D" id="1.25.40.10">
    <property type="entry name" value="Tetratricopeptide repeat domain"/>
    <property type="match status" value="1"/>
</dbReference>
<dbReference type="Gene3D" id="1.10.10.10">
    <property type="entry name" value="Winged helix-like DNA-binding domain superfamily/Winged helix DNA-binding domain"/>
    <property type="match status" value="1"/>
</dbReference>
<dbReference type="GO" id="GO:0000160">
    <property type="term" value="P:phosphorelay signal transduction system"/>
    <property type="evidence" value="ECO:0007669"/>
    <property type="project" value="InterPro"/>
</dbReference>
<dbReference type="InterPro" id="IPR051677">
    <property type="entry name" value="AfsR-DnrI-RedD_regulator"/>
</dbReference>
<dbReference type="GO" id="GO:0003677">
    <property type="term" value="F:DNA binding"/>
    <property type="evidence" value="ECO:0007669"/>
    <property type="project" value="UniProtKB-UniRule"/>
</dbReference>
<name>A0A4R4UXF7_9ACTN</name>
<evidence type="ECO:0000256" key="1">
    <source>
        <dbReference type="ARBA" id="ARBA00005820"/>
    </source>
</evidence>
<organism evidence="7 8">
    <name type="scientific">Nonomuraea deserti</name>
    <dbReference type="NCBI Taxonomy" id="1848322"/>
    <lineage>
        <taxon>Bacteria</taxon>
        <taxon>Bacillati</taxon>
        <taxon>Actinomycetota</taxon>
        <taxon>Actinomycetes</taxon>
        <taxon>Streptosporangiales</taxon>
        <taxon>Streptosporangiaceae</taxon>
        <taxon>Nonomuraea</taxon>
    </lineage>
</organism>
<reference evidence="7 8" key="1">
    <citation type="submission" date="2019-03" db="EMBL/GenBank/DDBJ databases">
        <title>Draft genome sequences of novel Actinobacteria.</title>
        <authorList>
            <person name="Sahin N."/>
            <person name="Ay H."/>
            <person name="Saygin H."/>
        </authorList>
    </citation>
    <scope>NUCLEOTIDE SEQUENCE [LARGE SCALE GENOMIC DNA]</scope>
    <source>
        <strain evidence="7 8">KC310</strain>
    </source>
</reference>
<comment type="caution">
    <text evidence="7">The sequence shown here is derived from an EMBL/GenBank/DDBJ whole genome shotgun (WGS) entry which is preliminary data.</text>
</comment>
<dbReference type="GO" id="GO:0016787">
    <property type="term" value="F:hydrolase activity"/>
    <property type="evidence" value="ECO:0007669"/>
    <property type="project" value="UniProtKB-KW"/>
</dbReference>
<protein>
    <submittedName>
        <fullName evidence="7">Alpha/beta fold hydrolase</fullName>
    </submittedName>
</protein>
<dbReference type="InterPro" id="IPR036388">
    <property type="entry name" value="WH-like_DNA-bd_sf"/>
</dbReference>
<dbReference type="Pfam" id="PF00561">
    <property type="entry name" value="Abhydrolase_1"/>
    <property type="match status" value="1"/>
</dbReference>
<accession>A0A4R4UXF7</accession>
<dbReference type="GO" id="GO:0006355">
    <property type="term" value="P:regulation of DNA-templated transcription"/>
    <property type="evidence" value="ECO:0007669"/>
    <property type="project" value="InterPro"/>
</dbReference>
<dbReference type="RefSeq" id="WP_132603586.1">
    <property type="nucleotide sequence ID" value="NZ_SMKO01000173.1"/>
</dbReference>
<dbReference type="PANTHER" id="PTHR35807:SF1">
    <property type="entry name" value="TRANSCRIPTIONAL REGULATOR REDD"/>
    <property type="match status" value="1"/>
</dbReference>
<dbReference type="Pfam" id="PF03704">
    <property type="entry name" value="BTAD"/>
    <property type="match status" value="1"/>
</dbReference>
<dbReference type="InterPro" id="IPR011990">
    <property type="entry name" value="TPR-like_helical_dom_sf"/>
</dbReference>
<dbReference type="CDD" id="cd15831">
    <property type="entry name" value="BTAD"/>
    <property type="match status" value="1"/>
</dbReference>
<dbReference type="SUPFAM" id="SSF48452">
    <property type="entry name" value="TPR-like"/>
    <property type="match status" value="1"/>
</dbReference>
<keyword evidence="7" id="KW-0378">Hydrolase</keyword>
<sequence length="692" mass="75761">MEFNILGPIEVGTERAWLELGGRRTRAVLGLLLVRAGQVVPADRFAEELWPHLAVDRAIANLHVRVSELRRRLRAAGMAEGLVTRPPGYQLELGGHELDSVRFEKLLEQAVSALAADDASTARLRAVEALALWRGPVLADLGDVPFVAAEGSRLEELRLTAVEVRLEAELMNGRYGEMLGELAAMTAEHPLRERLWSLRIRALYGAGRQGEALAVYREVRRLLADELGLCPSRELRDLERRVLAQDLATRADPAPRVSGRDKDGWTTPTPQYVWNGTGHIAYQVIGDAKPDIVFVPGIYSHLDLWWEDPNTAGFMRRLAAIGRLIIFDKRDTGLSDPATGEDTLEQRMDDVRAVMDACGSKRAVLIGYSEGGPMSVLFAATFPERVTGLVLFGAAARWTWAPDYPCGENSEAMLAALEQIAQRGWGQGNTMEWYAPSLVSSESARRGLARRERMSVSPSAYLRMLRLVRDIDVRKILPAVSAPALVVQRRNDRVSPPALGRHLAAHLPSARYLEQSGDHLLGVGDVGELADNVEQFVEEAASRPLETNRMLATILVTEVSEAAAPAHHAAAPSAIERGRGSLVETNVQGVVATFDGAARAIRCALTMRADTAAHDFRAGVHVGEVELRDGRLVGQAFELTHQVARLAEKGQILVSRTVKDLVIGSSLHFQEKGSHRLDGCGDDHWMMFTVGG</sequence>
<gene>
    <name evidence="7" type="ORF">E1292_39385</name>
</gene>
<dbReference type="SMART" id="SM01043">
    <property type="entry name" value="BTAD"/>
    <property type="match status" value="1"/>
</dbReference>
<evidence type="ECO:0000313" key="8">
    <source>
        <dbReference type="Proteomes" id="UP000295258"/>
    </source>
</evidence>
<dbReference type="InterPro" id="IPR000073">
    <property type="entry name" value="AB_hydrolase_1"/>
</dbReference>
<dbReference type="SUPFAM" id="SSF46894">
    <property type="entry name" value="C-terminal effector domain of the bipartite response regulators"/>
    <property type="match status" value="1"/>
</dbReference>
<dbReference type="InterPro" id="IPR001867">
    <property type="entry name" value="OmpR/PhoB-type_DNA-bd"/>
</dbReference>
<dbReference type="SUPFAM" id="SSF55073">
    <property type="entry name" value="Nucleotide cyclase"/>
    <property type="match status" value="1"/>
</dbReference>
<keyword evidence="2" id="KW-0805">Transcription regulation</keyword>
<comment type="similarity">
    <text evidence="1">Belongs to the AfsR/DnrI/RedD regulatory family.</text>
</comment>
<dbReference type="InterPro" id="IPR016032">
    <property type="entry name" value="Sig_transdc_resp-reg_C-effctor"/>
</dbReference>
<keyword evidence="3 5" id="KW-0238">DNA-binding</keyword>
<evidence type="ECO:0000256" key="2">
    <source>
        <dbReference type="ARBA" id="ARBA00023015"/>
    </source>
</evidence>
<evidence type="ECO:0000256" key="5">
    <source>
        <dbReference type="PROSITE-ProRule" id="PRU01091"/>
    </source>
</evidence>
<evidence type="ECO:0000259" key="6">
    <source>
        <dbReference type="PROSITE" id="PS51755"/>
    </source>
</evidence>
<keyword evidence="4" id="KW-0804">Transcription</keyword>
<keyword evidence="8" id="KW-1185">Reference proteome</keyword>
<feature type="domain" description="OmpR/PhoB-type" evidence="6">
    <location>
        <begin position="1"/>
        <end position="93"/>
    </location>
</feature>
<dbReference type="Gene3D" id="3.30.70.1230">
    <property type="entry name" value="Nucleotide cyclase"/>
    <property type="match status" value="1"/>
</dbReference>
<evidence type="ECO:0000256" key="4">
    <source>
        <dbReference type="ARBA" id="ARBA00023163"/>
    </source>
</evidence>
<dbReference type="InterPro" id="IPR029787">
    <property type="entry name" value="Nucleotide_cyclase"/>
</dbReference>
<dbReference type="Proteomes" id="UP000295258">
    <property type="component" value="Unassembled WGS sequence"/>
</dbReference>
<dbReference type="InterPro" id="IPR029058">
    <property type="entry name" value="AB_hydrolase_fold"/>
</dbReference>
<proteinExistence type="inferred from homology"/>
<feature type="DNA-binding region" description="OmpR/PhoB-type" evidence="5">
    <location>
        <begin position="1"/>
        <end position="93"/>
    </location>
</feature>
<dbReference type="AlphaFoldDB" id="A0A4R4UXF7"/>
<dbReference type="InterPro" id="IPR005158">
    <property type="entry name" value="BTAD"/>
</dbReference>
<dbReference type="PROSITE" id="PS51755">
    <property type="entry name" value="OMPR_PHOB"/>
    <property type="match status" value="1"/>
</dbReference>
<dbReference type="Gene3D" id="3.40.50.1820">
    <property type="entry name" value="alpha/beta hydrolase"/>
    <property type="match status" value="1"/>
</dbReference>